<sequence length="183" mass="19611">MGRLARMTDGWDSCLAAPTTDLAIIGTRIWLHEDLDAFLSREGEAEAEKPKELVEDLAKAKEKGKPYKVGFGHGALLDVVLPESGKSATSFTKVYSAARLADMLPLPSALSAAILDGSGAIKYVAEIETSVVICILDRSVADETAAEMVVQLRNTRGEPLSLTEDLRWRPPAGVEALAFTVAL</sequence>
<proteinExistence type="predicted"/>
<dbReference type="AlphaFoldDB" id="A0A4Q5IX42"/>
<protein>
    <submittedName>
        <fullName evidence="1">Uncharacterized protein</fullName>
    </submittedName>
</protein>
<gene>
    <name evidence="1" type="ORF">ETU37_21875</name>
</gene>
<dbReference type="EMBL" id="SDPU01000035">
    <property type="protein sequence ID" value="RYU09778.1"/>
    <property type="molecule type" value="Genomic_DNA"/>
</dbReference>
<evidence type="ECO:0000313" key="2">
    <source>
        <dbReference type="Proteomes" id="UP000291189"/>
    </source>
</evidence>
<dbReference type="OrthoDB" id="4578329at2"/>
<evidence type="ECO:0000313" key="1">
    <source>
        <dbReference type="EMBL" id="RYU09778.1"/>
    </source>
</evidence>
<reference evidence="1 2" key="1">
    <citation type="submission" date="2019-01" db="EMBL/GenBank/DDBJ databases">
        <title>Nocardioides guangzhouensis sp. nov., an actinobacterium isolated from soil.</title>
        <authorList>
            <person name="Fu Y."/>
            <person name="Cai Y."/>
            <person name="Lin Z."/>
            <person name="Chen P."/>
        </authorList>
    </citation>
    <scope>NUCLEOTIDE SEQUENCE [LARGE SCALE GENOMIC DNA]</scope>
    <source>
        <strain evidence="1 2">NBRC 105384</strain>
    </source>
</reference>
<organism evidence="1 2">
    <name type="scientific">Nocardioides iriomotensis</name>
    <dbReference type="NCBI Taxonomy" id="715784"/>
    <lineage>
        <taxon>Bacteria</taxon>
        <taxon>Bacillati</taxon>
        <taxon>Actinomycetota</taxon>
        <taxon>Actinomycetes</taxon>
        <taxon>Propionibacteriales</taxon>
        <taxon>Nocardioidaceae</taxon>
        <taxon>Nocardioides</taxon>
    </lineage>
</organism>
<comment type="caution">
    <text evidence="1">The sequence shown here is derived from an EMBL/GenBank/DDBJ whole genome shotgun (WGS) entry which is preliminary data.</text>
</comment>
<dbReference type="Proteomes" id="UP000291189">
    <property type="component" value="Unassembled WGS sequence"/>
</dbReference>
<accession>A0A4Q5IX42</accession>
<keyword evidence="2" id="KW-1185">Reference proteome</keyword>
<name>A0A4Q5IX42_9ACTN</name>